<evidence type="ECO:0000256" key="8">
    <source>
        <dbReference type="SAM" id="MobiDB-lite"/>
    </source>
</evidence>
<evidence type="ECO:0000313" key="10">
    <source>
        <dbReference type="EMBL" id="WZN60486.1"/>
    </source>
</evidence>
<dbReference type="PROSITE" id="PS50011">
    <property type="entry name" value="PROTEIN_KINASE_DOM"/>
    <property type="match status" value="1"/>
</dbReference>
<protein>
    <recommendedName>
        <fullName evidence="2">non-specific serine/threonine protein kinase</fullName>
        <ecNumber evidence="2">2.7.11.1</ecNumber>
    </recommendedName>
</protein>
<feature type="region of interest" description="Disordered" evidence="8">
    <location>
        <begin position="364"/>
        <end position="401"/>
    </location>
</feature>
<dbReference type="InterPro" id="IPR011009">
    <property type="entry name" value="Kinase-like_dom_sf"/>
</dbReference>
<dbReference type="EMBL" id="CP151503">
    <property type="protein sequence ID" value="WZN60486.1"/>
    <property type="molecule type" value="Genomic_DNA"/>
</dbReference>
<evidence type="ECO:0000256" key="1">
    <source>
        <dbReference type="ARBA" id="ARBA00005926"/>
    </source>
</evidence>
<dbReference type="Proteomes" id="UP001472866">
    <property type="component" value="Chromosome 03"/>
</dbReference>
<reference evidence="10 11" key="1">
    <citation type="submission" date="2024-03" db="EMBL/GenBank/DDBJ databases">
        <title>Complete genome sequence of the green alga Chloropicon roscoffensis RCC1871.</title>
        <authorList>
            <person name="Lemieux C."/>
            <person name="Pombert J.-F."/>
            <person name="Otis C."/>
            <person name="Turmel M."/>
        </authorList>
    </citation>
    <scope>NUCLEOTIDE SEQUENCE [LARGE SCALE GENOMIC DNA]</scope>
    <source>
        <strain evidence="10 11">RCC1871</strain>
    </source>
</reference>
<dbReference type="PROSITE" id="PS00108">
    <property type="entry name" value="PROTEIN_KINASE_ST"/>
    <property type="match status" value="1"/>
</dbReference>
<dbReference type="InterPro" id="IPR008271">
    <property type="entry name" value="Ser/Thr_kinase_AS"/>
</dbReference>
<dbReference type="InterPro" id="IPR017441">
    <property type="entry name" value="Protein_kinase_ATP_BS"/>
</dbReference>
<evidence type="ECO:0000256" key="4">
    <source>
        <dbReference type="ARBA" id="ARBA00022741"/>
    </source>
</evidence>
<keyword evidence="4 7" id="KW-0547">Nucleotide-binding</keyword>
<dbReference type="EC" id="2.7.11.1" evidence="2"/>
<evidence type="ECO:0000313" key="11">
    <source>
        <dbReference type="Proteomes" id="UP001472866"/>
    </source>
</evidence>
<feature type="domain" description="Protein kinase" evidence="9">
    <location>
        <begin position="36"/>
        <end position="325"/>
    </location>
</feature>
<dbReference type="InterPro" id="IPR050235">
    <property type="entry name" value="CK1_Ser-Thr_kinase"/>
</dbReference>
<dbReference type="PANTHER" id="PTHR11909">
    <property type="entry name" value="CASEIN KINASE-RELATED"/>
    <property type="match status" value="1"/>
</dbReference>
<dbReference type="SUPFAM" id="SSF56112">
    <property type="entry name" value="Protein kinase-like (PK-like)"/>
    <property type="match status" value="1"/>
</dbReference>
<dbReference type="GO" id="GO:0004674">
    <property type="term" value="F:protein serine/threonine kinase activity"/>
    <property type="evidence" value="ECO:0007669"/>
    <property type="project" value="UniProtKB-EC"/>
</dbReference>
<dbReference type="AlphaFoldDB" id="A0AAX4P3C7"/>
<name>A0AAX4P3C7_9CHLO</name>
<evidence type="ECO:0000256" key="3">
    <source>
        <dbReference type="ARBA" id="ARBA00022679"/>
    </source>
</evidence>
<dbReference type="Pfam" id="PF00069">
    <property type="entry name" value="Pkinase"/>
    <property type="match status" value="1"/>
</dbReference>
<feature type="binding site" evidence="7">
    <location>
        <position position="70"/>
    </location>
    <ligand>
        <name>ATP</name>
        <dbReference type="ChEBI" id="CHEBI:30616"/>
    </ligand>
</feature>
<feature type="compositionally biased region" description="Basic and acidic residues" evidence="8">
    <location>
        <begin position="486"/>
        <end position="498"/>
    </location>
</feature>
<dbReference type="Gene3D" id="1.10.510.10">
    <property type="entry name" value="Transferase(Phosphotransferase) domain 1"/>
    <property type="match status" value="1"/>
</dbReference>
<keyword evidence="6 7" id="KW-0067">ATP-binding</keyword>
<sequence>MSQRSRGPGQPRDRELSLREGEVVKYDGNHGSSWDFKVHKVLGVGNFATVYECVSLREPGGKHGRRYALKFEKCEGGGELQKDIALLRAMKDTGVVPELVCVGTHRGNGFFVMEKCGTNLHDFRSRHVEPSPSPAPSRGGKALHQMDEKLVYALGYCMLWALRDMHRCGYVHRDVKLANFLLNYDEYSRTTCVTLIDFGLSKSFLQEGSQAHVPERPPVPNKFRGTTSFASLHAHEGKDLSRRDDLWSLMYILVELYSGTLPWRIDEKEKSVLKERVRKAKLRCLNGDFFSYFESEDGKEKFCFNQLQRRSRGDVQGLQDFHDMVKALGYADEPKYDEMLRLFQDKSGGSVSSSRMGIPEITGLFTFRSMKRPETPRPIHRKHERGEGGAHRGEANPTAPQQVTNIHASNFLSRLDAPPQDRGPAPHRPRDHGPAQMARHWRETPPPPRPPLPPRPLPPPRPSPPPRPPSGPKRQRTGEAPPVVNRDNKRAEERLREDPAAFRRRTTLLKTVVSQLVSHEEFLLFVRQYMKEEVPKKSGKFSRNLLVSIMDSILDGIEDKS</sequence>
<feature type="compositionally biased region" description="Basic and acidic residues" evidence="8">
    <location>
        <begin position="384"/>
        <end position="394"/>
    </location>
</feature>
<gene>
    <name evidence="10" type="ORF">HKI87_03g20200</name>
</gene>
<keyword evidence="3" id="KW-0808">Transferase</keyword>
<proteinExistence type="inferred from homology"/>
<organism evidence="10 11">
    <name type="scientific">Chloropicon roscoffensis</name>
    <dbReference type="NCBI Taxonomy" id="1461544"/>
    <lineage>
        <taxon>Eukaryota</taxon>
        <taxon>Viridiplantae</taxon>
        <taxon>Chlorophyta</taxon>
        <taxon>Chloropicophyceae</taxon>
        <taxon>Chloropicales</taxon>
        <taxon>Chloropicaceae</taxon>
        <taxon>Chloropicon</taxon>
    </lineage>
</organism>
<dbReference type="InterPro" id="IPR000719">
    <property type="entry name" value="Prot_kinase_dom"/>
</dbReference>
<evidence type="ECO:0000256" key="5">
    <source>
        <dbReference type="ARBA" id="ARBA00022777"/>
    </source>
</evidence>
<comment type="similarity">
    <text evidence="1">Belongs to the protein kinase superfamily. CK1 Ser/Thr protein kinase family. Casein kinase I subfamily.</text>
</comment>
<dbReference type="SMART" id="SM00220">
    <property type="entry name" value="S_TKc"/>
    <property type="match status" value="1"/>
</dbReference>
<evidence type="ECO:0000256" key="7">
    <source>
        <dbReference type="PROSITE-ProRule" id="PRU10141"/>
    </source>
</evidence>
<accession>A0AAX4P3C7</accession>
<evidence type="ECO:0000259" key="9">
    <source>
        <dbReference type="PROSITE" id="PS50011"/>
    </source>
</evidence>
<evidence type="ECO:0000256" key="2">
    <source>
        <dbReference type="ARBA" id="ARBA00012513"/>
    </source>
</evidence>
<dbReference type="GO" id="GO:0005524">
    <property type="term" value="F:ATP binding"/>
    <property type="evidence" value="ECO:0007669"/>
    <property type="project" value="UniProtKB-UniRule"/>
</dbReference>
<feature type="region of interest" description="Disordered" evidence="8">
    <location>
        <begin position="414"/>
        <end position="498"/>
    </location>
</feature>
<dbReference type="PROSITE" id="PS00107">
    <property type="entry name" value="PROTEIN_KINASE_ATP"/>
    <property type="match status" value="1"/>
</dbReference>
<keyword evidence="5 10" id="KW-0418">Kinase</keyword>
<feature type="compositionally biased region" description="Pro residues" evidence="8">
    <location>
        <begin position="444"/>
        <end position="471"/>
    </location>
</feature>
<keyword evidence="11" id="KW-1185">Reference proteome</keyword>
<evidence type="ECO:0000256" key="6">
    <source>
        <dbReference type="ARBA" id="ARBA00022840"/>
    </source>
</evidence>